<keyword evidence="2" id="KW-1185">Reference proteome</keyword>
<dbReference type="EMBL" id="CABVMM010000009">
    <property type="protein sequence ID" value="VVV01232.1"/>
    <property type="molecule type" value="Genomic_DNA"/>
</dbReference>
<sequence length="252" mass="27523">MKNLKYFFFASLLVLNIACSSDDDNSTTSIPGNNLSLGKSAHDLLANDIFTEMEIEIVYPEGFAPEANSLIQLKTFLELHTYKTNITFIERQIATPSGAPYTIDEIRTIEADNRTSFNTENTISVFIFFANGDREGMEEGKITLGTAYQNTSMVIFEKTIQNNTQGFGAPDKSSIEITTLTHEFGHLFGLVDIGSEMQNNHLDPDSGGHCNVEGCLMRAQVEFSSGITGMLGNGIPDLGPECIADLQANGGR</sequence>
<comment type="caution">
    <text evidence="1">The sequence shown here is derived from an EMBL/GenBank/DDBJ whole genome shotgun (WGS) entry which is preliminary data.</text>
</comment>
<gene>
    <name evidence="1" type="ORF">FVB9532_02517</name>
</gene>
<evidence type="ECO:0000313" key="1">
    <source>
        <dbReference type="EMBL" id="VVV01232.1"/>
    </source>
</evidence>
<name>A0AC61Y9Q6_9FLAO</name>
<accession>A0AC61Y9Q6</accession>
<proteinExistence type="predicted"/>
<organism evidence="1 2">
    <name type="scientific">Mesonia oceanica</name>
    <dbReference type="NCBI Taxonomy" id="2687242"/>
    <lineage>
        <taxon>Bacteria</taxon>
        <taxon>Pseudomonadati</taxon>
        <taxon>Bacteroidota</taxon>
        <taxon>Flavobacteriia</taxon>
        <taxon>Flavobacteriales</taxon>
        <taxon>Flavobacteriaceae</taxon>
        <taxon>Mesonia</taxon>
    </lineage>
</organism>
<evidence type="ECO:0000313" key="2">
    <source>
        <dbReference type="Proteomes" id="UP000356253"/>
    </source>
</evidence>
<protein>
    <submittedName>
        <fullName evidence="1">Uncharacterized protein</fullName>
    </submittedName>
</protein>
<reference evidence="1" key="1">
    <citation type="submission" date="2019-09" db="EMBL/GenBank/DDBJ databases">
        <authorList>
            <person name="Rodrigo-Torres L."/>
            <person name="Arahal R. D."/>
            <person name="Lucena T."/>
        </authorList>
    </citation>
    <scope>NUCLEOTIDE SEQUENCE</scope>
    <source>
        <strain evidence="1">ISS653</strain>
    </source>
</reference>
<dbReference type="Proteomes" id="UP000356253">
    <property type="component" value="Unassembled WGS sequence"/>
</dbReference>